<evidence type="ECO:0000256" key="1">
    <source>
        <dbReference type="SAM" id="Phobius"/>
    </source>
</evidence>
<feature type="transmembrane region" description="Helical" evidence="1">
    <location>
        <begin position="6"/>
        <end position="29"/>
    </location>
</feature>
<dbReference type="SUPFAM" id="SSF54523">
    <property type="entry name" value="Pili subunits"/>
    <property type="match status" value="1"/>
</dbReference>
<dbReference type="Pfam" id="PF07963">
    <property type="entry name" value="N_methyl"/>
    <property type="match status" value="1"/>
</dbReference>
<sequence length="178" mass="19111">MNKGFTLVEMIMVMAIVAIVGVILVMIFANTLRGSSKAQILSVIKQNGQAVLGTMDNAIRNADNVVCPPDSTPTDTLVVVKNGIYTRFRFINNSIEKDNPTDFTTTTCSDLSVSPVNLTDTDPKTGVSVQSGSFFRSRQAGSKDAITVKFDLNGGVQAPEVISGQIDPVNIQTTIQLR</sequence>
<dbReference type="Proteomes" id="UP000034324">
    <property type="component" value="Unassembled WGS sequence"/>
</dbReference>
<dbReference type="Gene3D" id="3.30.700.10">
    <property type="entry name" value="Glycoprotein, Type 4 Pilin"/>
    <property type="match status" value="1"/>
</dbReference>
<organism evidence="2 3">
    <name type="scientific">Candidatus Daviesbacteria bacterium GW2011_GWF2_38_6</name>
    <dbReference type="NCBI Taxonomy" id="1618432"/>
    <lineage>
        <taxon>Bacteria</taxon>
        <taxon>Candidatus Daviesiibacteriota</taxon>
    </lineage>
</organism>
<dbReference type="PROSITE" id="PS00409">
    <property type="entry name" value="PROKAR_NTER_METHYL"/>
    <property type="match status" value="1"/>
</dbReference>
<evidence type="ECO:0000313" key="3">
    <source>
        <dbReference type="Proteomes" id="UP000034324"/>
    </source>
</evidence>
<dbReference type="NCBIfam" id="TIGR02532">
    <property type="entry name" value="IV_pilin_GFxxxE"/>
    <property type="match status" value="1"/>
</dbReference>
<comment type="caution">
    <text evidence="2">The sequence shown here is derived from an EMBL/GenBank/DDBJ whole genome shotgun (WGS) entry which is preliminary data.</text>
</comment>
<dbReference type="InterPro" id="IPR012902">
    <property type="entry name" value="N_methyl_site"/>
</dbReference>
<keyword evidence="1" id="KW-0812">Transmembrane</keyword>
<dbReference type="EMBL" id="LBVC01000027">
    <property type="protein sequence ID" value="KKQ78265.1"/>
    <property type="molecule type" value="Genomic_DNA"/>
</dbReference>
<accession>A0A0G0KRY7</accession>
<dbReference type="AlphaFoldDB" id="A0A0G0KRY7"/>
<dbReference type="InterPro" id="IPR045584">
    <property type="entry name" value="Pilin-like"/>
</dbReference>
<name>A0A0G0KRY7_9BACT</name>
<proteinExistence type="predicted"/>
<evidence type="ECO:0000313" key="2">
    <source>
        <dbReference type="EMBL" id="KKQ78265.1"/>
    </source>
</evidence>
<gene>
    <name evidence="2" type="ORF">US99_C0027G0004</name>
</gene>
<protein>
    <submittedName>
        <fullName evidence="2">Uncharacterized protein</fullName>
    </submittedName>
</protein>
<keyword evidence="1" id="KW-1133">Transmembrane helix</keyword>
<reference evidence="2 3" key="1">
    <citation type="journal article" date="2015" name="Nature">
        <title>rRNA introns, odd ribosomes, and small enigmatic genomes across a large radiation of phyla.</title>
        <authorList>
            <person name="Brown C.T."/>
            <person name="Hug L.A."/>
            <person name="Thomas B.C."/>
            <person name="Sharon I."/>
            <person name="Castelle C.J."/>
            <person name="Singh A."/>
            <person name="Wilkins M.J."/>
            <person name="Williams K.H."/>
            <person name="Banfield J.F."/>
        </authorList>
    </citation>
    <scope>NUCLEOTIDE SEQUENCE [LARGE SCALE GENOMIC DNA]</scope>
</reference>
<keyword evidence="1" id="KW-0472">Membrane</keyword>